<reference evidence="2 3" key="1">
    <citation type="submission" date="2019-08" db="EMBL/GenBank/DDBJ databases">
        <title>Complete genome sequence of Terriglobus albidus strain ORNL.</title>
        <authorList>
            <person name="Podar M."/>
        </authorList>
    </citation>
    <scope>NUCLEOTIDE SEQUENCE [LARGE SCALE GENOMIC DNA]</scope>
    <source>
        <strain evidence="2 3">ORNL</strain>
    </source>
</reference>
<evidence type="ECO:0000313" key="3">
    <source>
        <dbReference type="Proteomes" id="UP000321820"/>
    </source>
</evidence>
<feature type="compositionally biased region" description="Acidic residues" evidence="1">
    <location>
        <begin position="73"/>
        <end position="82"/>
    </location>
</feature>
<dbReference type="EMBL" id="CP042806">
    <property type="protein sequence ID" value="QEE30997.1"/>
    <property type="molecule type" value="Genomic_DNA"/>
</dbReference>
<gene>
    <name evidence="2" type="ORF">FTW19_25130</name>
</gene>
<dbReference type="KEGG" id="talb:FTW19_25130"/>
<evidence type="ECO:0000313" key="2">
    <source>
        <dbReference type="EMBL" id="QEE30997.1"/>
    </source>
</evidence>
<dbReference type="OrthoDB" id="121188at2"/>
<organism evidence="2 3">
    <name type="scientific">Terriglobus albidus</name>
    <dbReference type="NCBI Taxonomy" id="1592106"/>
    <lineage>
        <taxon>Bacteria</taxon>
        <taxon>Pseudomonadati</taxon>
        <taxon>Acidobacteriota</taxon>
        <taxon>Terriglobia</taxon>
        <taxon>Terriglobales</taxon>
        <taxon>Acidobacteriaceae</taxon>
        <taxon>Terriglobus</taxon>
    </lineage>
</organism>
<dbReference type="AlphaFoldDB" id="A0A5B9EKQ3"/>
<proteinExistence type="predicted"/>
<feature type="compositionally biased region" description="Basic and acidic residues" evidence="1">
    <location>
        <begin position="46"/>
        <end position="56"/>
    </location>
</feature>
<name>A0A5B9EKQ3_9BACT</name>
<evidence type="ECO:0000256" key="1">
    <source>
        <dbReference type="SAM" id="MobiDB-lite"/>
    </source>
</evidence>
<feature type="region of interest" description="Disordered" evidence="1">
    <location>
        <begin position="42"/>
        <end position="82"/>
    </location>
</feature>
<sequence length="82" mass="9218">MVETPHHEPVGFTNRTRGLSGEYAHEQGWQLFEDERRIPAIAPPDVEEKYPGREYDWGAPSPPGDKAVRSLEVGDESERDAA</sequence>
<accession>A0A5B9EKQ3</accession>
<protein>
    <submittedName>
        <fullName evidence="2">Uncharacterized protein</fullName>
    </submittedName>
</protein>
<dbReference type="RefSeq" id="WP_147650291.1">
    <property type="nucleotide sequence ID" value="NZ_CP042806.1"/>
</dbReference>
<keyword evidence="3" id="KW-1185">Reference proteome</keyword>
<dbReference type="Proteomes" id="UP000321820">
    <property type="component" value="Chromosome"/>
</dbReference>